<dbReference type="InterPro" id="IPR037847">
    <property type="entry name" value="GRAMDC4"/>
</dbReference>
<dbReference type="GO" id="GO:0006915">
    <property type="term" value="P:apoptotic process"/>
    <property type="evidence" value="ECO:0007669"/>
    <property type="project" value="InterPro"/>
</dbReference>
<keyword evidence="4" id="KW-1185">Reference proteome</keyword>
<feature type="region of interest" description="Disordered" evidence="1">
    <location>
        <begin position="1"/>
        <end position="55"/>
    </location>
</feature>
<evidence type="ECO:0000256" key="2">
    <source>
        <dbReference type="SAM" id="Phobius"/>
    </source>
</evidence>
<feature type="transmembrane region" description="Helical" evidence="2">
    <location>
        <begin position="191"/>
        <end position="215"/>
    </location>
</feature>
<dbReference type="PANTHER" id="PTHR37402">
    <property type="entry name" value="GRAM DOMAIN-CONTAINING PROTEIN 4"/>
    <property type="match status" value="1"/>
</dbReference>
<keyword evidence="2" id="KW-0472">Membrane</keyword>
<evidence type="ECO:0000256" key="1">
    <source>
        <dbReference type="SAM" id="MobiDB-lite"/>
    </source>
</evidence>
<accession>A0A0D0DKP0</accession>
<dbReference type="EMBL" id="KN826471">
    <property type="protein sequence ID" value="KIK78795.1"/>
    <property type="molecule type" value="Genomic_DNA"/>
</dbReference>
<evidence type="ECO:0000313" key="3">
    <source>
        <dbReference type="EMBL" id="KIK78795.1"/>
    </source>
</evidence>
<dbReference type="OrthoDB" id="1708389at2759"/>
<dbReference type="AlphaFoldDB" id="A0A0D0DKP0"/>
<feature type="compositionally biased region" description="Polar residues" evidence="1">
    <location>
        <begin position="443"/>
        <end position="466"/>
    </location>
</feature>
<dbReference type="STRING" id="930991.A0A0D0DKP0"/>
<feature type="compositionally biased region" description="Polar residues" evidence="1">
    <location>
        <begin position="491"/>
        <end position="506"/>
    </location>
</feature>
<name>A0A0D0DKP0_9AGAM</name>
<feature type="region of interest" description="Disordered" evidence="1">
    <location>
        <begin position="487"/>
        <end position="516"/>
    </location>
</feature>
<dbReference type="Proteomes" id="UP000054538">
    <property type="component" value="Unassembled WGS sequence"/>
</dbReference>
<reference evidence="4" key="2">
    <citation type="submission" date="2015-01" db="EMBL/GenBank/DDBJ databases">
        <title>Evolutionary Origins and Diversification of the Mycorrhizal Mutualists.</title>
        <authorList>
            <consortium name="DOE Joint Genome Institute"/>
            <consortium name="Mycorrhizal Genomics Consortium"/>
            <person name="Kohler A."/>
            <person name="Kuo A."/>
            <person name="Nagy L.G."/>
            <person name="Floudas D."/>
            <person name="Copeland A."/>
            <person name="Barry K.W."/>
            <person name="Cichocki N."/>
            <person name="Veneault-Fourrey C."/>
            <person name="LaButti K."/>
            <person name="Lindquist E.A."/>
            <person name="Lipzen A."/>
            <person name="Lundell T."/>
            <person name="Morin E."/>
            <person name="Murat C."/>
            <person name="Riley R."/>
            <person name="Ohm R."/>
            <person name="Sun H."/>
            <person name="Tunlid A."/>
            <person name="Henrissat B."/>
            <person name="Grigoriev I.V."/>
            <person name="Hibbett D.S."/>
            <person name="Martin F."/>
        </authorList>
    </citation>
    <scope>NUCLEOTIDE SEQUENCE [LARGE SCALE GENOMIC DNA]</scope>
    <source>
        <strain evidence="4">Ve08.2h10</strain>
    </source>
</reference>
<protein>
    <submittedName>
        <fullName evidence="3">Uncharacterized protein</fullName>
    </submittedName>
</protein>
<sequence length="612" mass="68607">MSNSAEPDRLSSNTSIPCHLGSSGSDIELMPDSSSSSGLNGGRANTPSVTDDSQGLSEAQLRHLYDEEEVERFMHFFSAYVTEIRLPGIPESTDNIHPEGRAEAGSAGAMTPPPLPRRPTDHSLSEYIAYEYVLPYLPPATNPSPQFTLKRLRLTSQRFYLATVPPYQAFLSDLAHLALWKDYQRSARYCISFWFLWFHDLLLPALMFCILWRLLRYRLLRYHALQELQERREATAGARRFGEEVQQRLSVTTLGPIDMWRLCKLYKAGTKEKNLMKENKVPEQESANIAAPSIANRTAETNNEPTLLDHGDSQEEEGLKRDLLHLLNELADLHERINNIFTWRRPAVSRRYALLLAIASFGVLALPTQYVAKLACLFGGISFWHVVPVVAALPRVDLARVPPAFGDAPTDADYAMELIARRIAAGQDVGISAQRNNHRHRASNTSTASLTGTSFDTSREAQSSDNDSVDWKKWGERVAYGKSLMEEGKQMMTSRTSRGQTPSTEETATRGPGAEQTHTFPAQYASIPGLITLTPTTLCFTSLTATRAKLVIPCDRLRGVKKSGLVKGLSMIWVPTDSVDGREREERFHWVGNRDELFARLLGREGGRWMRI</sequence>
<dbReference type="InParanoid" id="A0A0D0DKP0"/>
<feature type="transmembrane region" description="Helical" evidence="2">
    <location>
        <begin position="352"/>
        <end position="372"/>
    </location>
</feature>
<proteinExistence type="predicted"/>
<feature type="compositionally biased region" description="Polar residues" evidence="1">
    <location>
        <begin position="32"/>
        <end position="55"/>
    </location>
</feature>
<keyword evidence="2" id="KW-1133">Transmembrane helix</keyword>
<evidence type="ECO:0000313" key="4">
    <source>
        <dbReference type="Proteomes" id="UP000054538"/>
    </source>
</evidence>
<reference evidence="3 4" key="1">
    <citation type="submission" date="2014-04" db="EMBL/GenBank/DDBJ databases">
        <authorList>
            <consortium name="DOE Joint Genome Institute"/>
            <person name="Kuo A."/>
            <person name="Kohler A."/>
            <person name="Jargeat P."/>
            <person name="Nagy L.G."/>
            <person name="Floudas D."/>
            <person name="Copeland A."/>
            <person name="Barry K.W."/>
            <person name="Cichocki N."/>
            <person name="Veneault-Fourrey C."/>
            <person name="LaButti K."/>
            <person name="Lindquist E.A."/>
            <person name="Lipzen A."/>
            <person name="Lundell T."/>
            <person name="Morin E."/>
            <person name="Murat C."/>
            <person name="Sun H."/>
            <person name="Tunlid A."/>
            <person name="Henrissat B."/>
            <person name="Grigoriev I.V."/>
            <person name="Hibbett D.S."/>
            <person name="Martin F."/>
            <person name="Nordberg H.P."/>
            <person name="Cantor M.N."/>
            <person name="Hua S.X."/>
        </authorList>
    </citation>
    <scope>NUCLEOTIDE SEQUENCE [LARGE SCALE GENOMIC DNA]</scope>
    <source>
        <strain evidence="3 4">Ve08.2h10</strain>
    </source>
</reference>
<dbReference type="PANTHER" id="PTHR37402:SF1">
    <property type="entry name" value="GRAM DOMAIN-CONTAINING PROTEIN 4"/>
    <property type="match status" value="1"/>
</dbReference>
<feature type="compositionally biased region" description="Polar residues" evidence="1">
    <location>
        <begin position="1"/>
        <end position="16"/>
    </location>
</feature>
<keyword evidence="2" id="KW-0812">Transmembrane</keyword>
<feature type="region of interest" description="Disordered" evidence="1">
    <location>
        <begin position="432"/>
        <end position="468"/>
    </location>
</feature>
<dbReference type="HOGENOM" id="CLU_026646_0_0_1"/>
<gene>
    <name evidence="3" type="ORF">PAXRUDRAFT_309054</name>
</gene>
<organism evidence="3 4">
    <name type="scientific">Paxillus rubicundulus Ve08.2h10</name>
    <dbReference type="NCBI Taxonomy" id="930991"/>
    <lineage>
        <taxon>Eukaryota</taxon>
        <taxon>Fungi</taxon>
        <taxon>Dikarya</taxon>
        <taxon>Basidiomycota</taxon>
        <taxon>Agaricomycotina</taxon>
        <taxon>Agaricomycetes</taxon>
        <taxon>Agaricomycetidae</taxon>
        <taxon>Boletales</taxon>
        <taxon>Paxilineae</taxon>
        <taxon>Paxillaceae</taxon>
        <taxon>Paxillus</taxon>
    </lineage>
</organism>